<reference evidence="1" key="1">
    <citation type="journal article" date="2023" name="G3 (Bethesda)">
        <title>A reference genome for the long-term kleptoplast-retaining sea slug Elysia crispata morphotype clarki.</title>
        <authorList>
            <person name="Eastman K.E."/>
            <person name="Pendleton A.L."/>
            <person name="Shaikh M.A."/>
            <person name="Suttiyut T."/>
            <person name="Ogas R."/>
            <person name="Tomko P."/>
            <person name="Gavelis G."/>
            <person name="Widhalm J.R."/>
            <person name="Wisecaver J.H."/>
        </authorList>
    </citation>
    <scope>NUCLEOTIDE SEQUENCE</scope>
    <source>
        <strain evidence="1">ECLA1</strain>
    </source>
</reference>
<proteinExistence type="predicted"/>
<gene>
    <name evidence="1" type="ORF">RRG08_038757</name>
</gene>
<comment type="caution">
    <text evidence="1">The sequence shown here is derived from an EMBL/GenBank/DDBJ whole genome shotgun (WGS) entry which is preliminary data.</text>
</comment>
<protein>
    <submittedName>
        <fullName evidence="1">Uncharacterized protein</fullName>
    </submittedName>
</protein>
<dbReference type="Proteomes" id="UP001283361">
    <property type="component" value="Unassembled WGS sequence"/>
</dbReference>
<dbReference type="EMBL" id="JAWDGP010001585">
    <property type="protein sequence ID" value="KAK3790060.1"/>
    <property type="molecule type" value="Genomic_DNA"/>
</dbReference>
<dbReference type="AlphaFoldDB" id="A0AAE1AM30"/>
<evidence type="ECO:0000313" key="1">
    <source>
        <dbReference type="EMBL" id="KAK3790060.1"/>
    </source>
</evidence>
<name>A0AAE1AM30_9GAST</name>
<organism evidence="1 2">
    <name type="scientific">Elysia crispata</name>
    <name type="common">lettuce slug</name>
    <dbReference type="NCBI Taxonomy" id="231223"/>
    <lineage>
        <taxon>Eukaryota</taxon>
        <taxon>Metazoa</taxon>
        <taxon>Spiralia</taxon>
        <taxon>Lophotrochozoa</taxon>
        <taxon>Mollusca</taxon>
        <taxon>Gastropoda</taxon>
        <taxon>Heterobranchia</taxon>
        <taxon>Euthyneura</taxon>
        <taxon>Panpulmonata</taxon>
        <taxon>Sacoglossa</taxon>
        <taxon>Placobranchoidea</taxon>
        <taxon>Plakobranchidae</taxon>
        <taxon>Elysia</taxon>
    </lineage>
</organism>
<evidence type="ECO:0000313" key="2">
    <source>
        <dbReference type="Proteomes" id="UP001283361"/>
    </source>
</evidence>
<sequence length="66" mass="7395">MKLDSLFVCAENKIFTWAEFGLAVTDQSRGGVTFRQWLANLEVGSRSGRGWPILRWGHVQAVADQS</sequence>
<accession>A0AAE1AM30</accession>
<keyword evidence="2" id="KW-1185">Reference proteome</keyword>